<dbReference type="EMBL" id="GG745367">
    <property type="protein sequence ID" value="KNE70592.1"/>
    <property type="molecule type" value="Genomic_DNA"/>
</dbReference>
<name>A0A0L0T772_ALLM3</name>
<dbReference type="VEuPathDB" id="FungiDB:AMAG_15352"/>
<evidence type="ECO:0000313" key="2">
    <source>
        <dbReference type="Proteomes" id="UP000054350"/>
    </source>
</evidence>
<dbReference type="OrthoDB" id="37297at2759"/>
<sequence>MDDHQRLPLLLSPPGREIVLAAADHERTPGLRHTDLGAPESGLATTVSQICGAALPANAAARAEWKAGAKQGAFGTPQVQVNGEWDRRVESFTTLDEWEDYFADACAPNPAGKVAVRDARTDAAAAAAAAAAAGARRG</sequence>
<proteinExistence type="predicted"/>
<reference evidence="2" key="2">
    <citation type="submission" date="2009-11" db="EMBL/GenBank/DDBJ databases">
        <title>The Genome Sequence of Allomyces macrogynus strain ATCC 38327.</title>
        <authorList>
            <consortium name="The Broad Institute Genome Sequencing Platform"/>
            <person name="Russ C."/>
            <person name="Cuomo C."/>
            <person name="Shea T."/>
            <person name="Young S.K."/>
            <person name="Zeng Q."/>
            <person name="Koehrsen M."/>
            <person name="Haas B."/>
            <person name="Borodovsky M."/>
            <person name="Guigo R."/>
            <person name="Alvarado L."/>
            <person name="Berlin A."/>
            <person name="Borenstein D."/>
            <person name="Chen Z."/>
            <person name="Engels R."/>
            <person name="Freedman E."/>
            <person name="Gellesch M."/>
            <person name="Goldberg J."/>
            <person name="Griggs A."/>
            <person name="Gujja S."/>
            <person name="Heiman D."/>
            <person name="Hepburn T."/>
            <person name="Howarth C."/>
            <person name="Jen D."/>
            <person name="Larson L."/>
            <person name="Lewis B."/>
            <person name="Mehta T."/>
            <person name="Park D."/>
            <person name="Pearson M."/>
            <person name="Roberts A."/>
            <person name="Saif S."/>
            <person name="Shenoy N."/>
            <person name="Sisk P."/>
            <person name="Stolte C."/>
            <person name="Sykes S."/>
            <person name="Walk T."/>
            <person name="White J."/>
            <person name="Yandava C."/>
            <person name="Burger G."/>
            <person name="Gray M.W."/>
            <person name="Holland P.W.H."/>
            <person name="King N."/>
            <person name="Lang F.B.F."/>
            <person name="Roger A.J."/>
            <person name="Ruiz-Trillo I."/>
            <person name="Lander E."/>
            <person name="Nusbaum C."/>
        </authorList>
    </citation>
    <scope>NUCLEOTIDE SEQUENCE [LARGE SCALE GENOMIC DNA]</scope>
    <source>
        <strain evidence="2">ATCC 38327</strain>
    </source>
</reference>
<gene>
    <name evidence="1" type="ORF">AMAG_15352</name>
</gene>
<organism evidence="1 2">
    <name type="scientific">Allomyces macrogynus (strain ATCC 38327)</name>
    <name type="common">Allomyces javanicus var. macrogynus</name>
    <dbReference type="NCBI Taxonomy" id="578462"/>
    <lineage>
        <taxon>Eukaryota</taxon>
        <taxon>Fungi</taxon>
        <taxon>Fungi incertae sedis</taxon>
        <taxon>Blastocladiomycota</taxon>
        <taxon>Blastocladiomycetes</taxon>
        <taxon>Blastocladiales</taxon>
        <taxon>Blastocladiaceae</taxon>
        <taxon>Allomyces</taxon>
    </lineage>
</organism>
<dbReference type="Proteomes" id="UP000054350">
    <property type="component" value="Unassembled WGS sequence"/>
</dbReference>
<accession>A0A0L0T772</accession>
<keyword evidence="2" id="KW-1185">Reference proteome</keyword>
<dbReference type="AlphaFoldDB" id="A0A0L0T772"/>
<protein>
    <submittedName>
        <fullName evidence="1">Uncharacterized protein</fullName>
    </submittedName>
</protein>
<evidence type="ECO:0000313" key="1">
    <source>
        <dbReference type="EMBL" id="KNE70592.1"/>
    </source>
</evidence>
<reference evidence="1 2" key="1">
    <citation type="submission" date="2009-11" db="EMBL/GenBank/DDBJ databases">
        <title>Annotation of Allomyces macrogynus ATCC 38327.</title>
        <authorList>
            <consortium name="The Broad Institute Genome Sequencing Platform"/>
            <person name="Russ C."/>
            <person name="Cuomo C."/>
            <person name="Burger G."/>
            <person name="Gray M.W."/>
            <person name="Holland P.W.H."/>
            <person name="King N."/>
            <person name="Lang F.B.F."/>
            <person name="Roger A.J."/>
            <person name="Ruiz-Trillo I."/>
            <person name="Young S.K."/>
            <person name="Zeng Q."/>
            <person name="Gargeya S."/>
            <person name="Fitzgerald M."/>
            <person name="Haas B."/>
            <person name="Abouelleil A."/>
            <person name="Alvarado L."/>
            <person name="Arachchi H.M."/>
            <person name="Berlin A."/>
            <person name="Chapman S.B."/>
            <person name="Gearin G."/>
            <person name="Goldberg J."/>
            <person name="Griggs A."/>
            <person name="Gujja S."/>
            <person name="Hansen M."/>
            <person name="Heiman D."/>
            <person name="Howarth C."/>
            <person name="Larimer J."/>
            <person name="Lui A."/>
            <person name="MacDonald P.J.P."/>
            <person name="McCowen C."/>
            <person name="Montmayeur A."/>
            <person name="Murphy C."/>
            <person name="Neiman D."/>
            <person name="Pearson M."/>
            <person name="Priest M."/>
            <person name="Roberts A."/>
            <person name="Saif S."/>
            <person name="Shea T."/>
            <person name="Sisk P."/>
            <person name="Stolte C."/>
            <person name="Sykes S."/>
            <person name="Wortman J."/>
            <person name="Nusbaum C."/>
            <person name="Birren B."/>
        </authorList>
    </citation>
    <scope>NUCLEOTIDE SEQUENCE [LARGE SCALE GENOMIC DNA]</scope>
    <source>
        <strain evidence="1 2">ATCC 38327</strain>
    </source>
</reference>